<evidence type="ECO:0000256" key="7">
    <source>
        <dbReference type="ARBA" id="ARBA00023015"/>
    </source>
</evidence>
<keyword evidence="3 11" id="KW-0004">4Fe-4S</keyword>
<keyword evidence="4 11" id="KW-0479">Metal-binding</keyword>
<evidence type="ECO:0000256" key="12">
    <source>
        <dbReference type="SAM" id="MobiDB-lite"/>
    </source>
</evidence>
<feature type="binding site" evidence="11">
    <location>
        <position position="37"/>
    </location>
    <ligand>
        <name>[4Fe-4S] cluster</name>
        <dbReference type="ChEBI" id="CHEBI:49883"/>
    </ligand>
</feature>
<keyword evidence="11" id="KW-0963">Cytoplasm</keyword>
<keyword evidence="9 11" id="KW-1015">Disulfide bond</keyword>
<dbReference type="GO" id="GO:0035731">
    <property type="term" value="F:dinitrosyl-iron complex binding"/>
    <property type="evidence" value="ECO:0007669"/>
    <property type="project" value="UniProtKB-UniRule"/>
</dbReference>
<accession>A0A6G9H8R4</accession>
<comment type="function">
    <text evidence="11">Acts as a transcriptional regulator. Probably redox-responsive. The apo- but not holo-form probably binds DNA.</text>
</comment>
<evidence type="ECO:0000256" key="4">
    <source>
        <dbReference type="ARBA" id="ARBA00022723"/>
    </source>
</evidence>
<gene>
    <name evidence="11" type="primary">whiB</name>
    <name evidence="14" type="ORF">HA039_02355</name>
</gene>
<dbReference type="GO" id="GO:0003677">
    <property type="term" value="F:DNA binding"/>
    <property type="evidence" value="ECO:0007669"/>
    <property type="project" value="UniProtKB-UniRule"/>
</dbReference>
<keyword evidence="8 11" id="KW-0238">DNA-binding</keyword>
<evidence type="ECO:0000256" key="1">
    <source>
        <dbReference type="ARBA" id="ARBA00004496"/>
    </source>
</evidence>
<dbReference type="Proteomes" id="UP000501179">
    <property type="component" value="Chromosome"/>
</dbReference>
<name>A0A6G9H8R4_9ACTN</name>
<feature type="region of interest" description="Disordered" evidence="12">
    <location>
        <begin position="53"/>
        <end position="97"/>
    </location>
</feature>
<keyword evidence="15" id="KW-1185">Reference proteome</keyword>
<evidence type="ECO:0000256" key="6">
    <source>
        <dbReference type="ARBA" id="ARBA00023014"/>
    </source>
</evidence>
<evidence type="ECO:0000256" key="8">
    <source>
        <dbReference type="ARBA" id="ARBA00023125"/>
    </source>
</evidence>
<comment type="cofactor">
    <cofactor evidence="11">
        <name>[4Fe-4S] cluster</name>
        <dbReference type="ChEBI" id="CHEBI:49883"/>
    </cofactor>
    <text evidence="11">Binds 1 [4Fe-4S] cluster per subunit. Following nitrosylation of the [4Fe-4S] cluster binds 1 [4Fe-8(NO)] cluster per subunit.</text>
</comment>
<dbReference type="GO" id="GO:0047134">
    <property type="term" value="F:protein-disulfide reductase [NAD(P)H] activity"/>
    <property type="evidence" value="ECO:0007669"/>
    <property type="project" value="TreeGrafter"/>
</dbReference>
<dbReference type="GO" id="GO:0045454">
    <property type="term" value="P:cell redox homeostasis"/>
    <property type="evidence" value="ECO:0007669"/>
    <property type="project" value="TreeGrafter"/>
</dbReference>
<sequence length="97" mass="11037">MRHAACVDADPELFFPVGESGPAAEQARRAKEVCHRCPVERECLEWALETGRTSGVWGGTDEEERRRLRRRSDRRRMPQVAPARNTQPSGPGRSRRP</sequence>
<comment type="PTM">
    <text evidence="11">Upon Fe-S cluster removal intramolecular disulfide bonds are formed.</text>
</comment>
<evidence type="ECO:0000256" key="3">
    <source>
        <dbReference type="ARBA" id="ARBA00022485"/>
    </source>
</evidence>
<dbReference type="HAMAP" id="MF_01479">
    <property type="entry name" value="WhiB"/>
    <property type="match status" value="1"/>
</dbReference>
<dbReference type="InterPro" id="IPR003482">
    <property type="entry name" value="Whib"/>
</dbReference>
<comment type="PTM">
    <text evidence="11">The Fe-S cluster can be nitrosylated by nitric oxide (NO).</text>
</comment>
<dbReference type="EMBL" id="CP050177">
    <property type="protein sequence ID" value="QIQ06639.1"/>
    <property type="molecule type" value="Genomic_DNA"/>
</dbReference>
<keyword evidence="6 11" id="KW-0411">Iron-sulfur</keyword>
<proteinExistence type="inferred from homology"/>
<feature type="binding site" evidence="11">
    <location>
        <position position="43"/>
    </location>
    <ligand>
        <name>[4Fe-4S] cluster</name>
        <dbReference type="ChEBI" id="CHEBI:49883"/>
    </ligand>
</feature>
<evidence type="ECO:0000313" key="14">
    <source>
        <dbReference type="EMBL" id="QIQ06639.1"/>
    </source>
</evidence>
<comment type="subcellular location">
    <subcellularLocation>
        <location evidence="1 11">Cytoplasm</location>
    </subcellularLocation>
</comment>
<evidence type="ECO:0000259" key="13">
    <source>
        <dbReference type="PROSITE" id="PS51674"/>
    </source>
</evidence>
<dbReference type="Pfam" id="PF02467">
    <property type="entry name" value="Whib"/>
    <property type="match status" value="1"/>
</dbReference>
<organism evidence="14 15">
    <name type="scientific">Streptomyces liangshanensis</name>
    <dbReference type="NCBI Taxonomy" id="2717324"/>
    <lineage>
        <taxon>Bacteria</taxon>
        <taxon>Bacillati</taxon>
        <taxon>Actinomycetota</taxon>
        <taxon>Actinomycetes</taxon>
        <taxon>Kitasatosporales</taxon>
        <taxon>Streptomycetaceae</taxon>
        <taxon>Streptomyces</taxon>
    </lineage>
</organism>
<reference evidence="14 15" key="1">
    <citation type="submission" date="2020-03" db="EMBL/GenBank/DDBJ databases">
        <title>A novel species.</title>
        <authorList>
            <person name="Gao J."/>
        </authorList>
    </citation>
    <scope>NUCLEOTIDE SEQUENCE [LARGE SCALE GENOMIC DNA]</scope>
    <source>
        <strain evidence="14 15">QMT-12</strain>
    </source>
</reference>
<evidence type="ECO:0000256" key="2">
    <source>
        <dbReference type="ARBA" id="ARBA00006597"/>
    </source>
</evidence>
<keyword evidence="7 11" id="KW-0805">Transcription regulation</keyword>
<dbReference type="GO" id="GO:0046872">
    <property type="term" value="F:metal ion binding"/>
    <property type="evidence" value="ECO:0007669"/>
    <property type="project" value="UniProtKB-KW"/>
</dbReference>
<feature type="domain" description="4Fe-4S Wbl-type" evidence="13">
    <location>
        <begin position="5"/>
        <end position="67"/>
    </location>
</feature>
<dbReference type="GO" id="GO:0005737">
    <property type="term" value="C:cytoplasm"/>
    <property type="evidence" value="ECO:0007669"/>
    <property type="project" value="UniProtKB-SubCell"/>
</dbReference>
<dbReference type="AlphaFoldDB" id="A0A6G9H8R4"/>
<dbReference type="PANTHER" id="PTHR38839:SF6">
    <property type="entry name" value="TRANSCRIPTIONAL REGULATOR WHIB1"/>
    <property type="match status" value="1"/>
</dbReference>
<evidence type="ECO:0000256" key="11">
    <source>
        <dbReference type="HAMAP-Rule" id="MF_01479"/>
    </source>
</evidence>
<dbReference type="GO" id="GO:0045892">
    <property type="term" value="P:negative regulation of DNA-templated transcription"/>
    <property type="evidence" value="ECO:0007669"/>
    <property type="project" value="TreeGrafter"/>
</dbReference>
<dbReference type="PROSITE" id="PS51674">
    <property type="entry name" value="4FE4S_WBL"/>
    <property type="match status" value="1"/>
</dbReference>
<comment type="similarity">
    <text evidence="2 11">Belongs to the WhiB family.</text>
</comment>
<dbReference type="KEGG" id="slia:HA039_02355"/>
<keyword evidence="5 11" id="KW-0408">Iron</keyword>
<evidence type="ECO:0000256" key="9">
    <source>
        <dbReference type="ARBA" id="ARBA00023157"/>
    </source>
</evidence>
<keyword evidence="10 11" id="KW-0804">Transcription</keyword>
<dbReference type="InterPro" id="IPR034768">
    <property type="entry name" value="4FE4S_WBL"/>
</dbReference>
<evidence type="ECO:0000256" key="5">
    <source>
        <dbReference type="ARBA" id="ARBA00023004"/>
    </source>
</evidence>
<evidence type="ECO:0000256" key="10">
    <source>
        <dbReference type="ARBA" id="ARBA00023163"/>
    </source>
</evidence>
<feature type="binding site" evidence="11">
    <location>
        <position position="6"/>
    </location>
    <ligand>
        <name>[4Fe-4S] cluster</name>
        <dbReference type="ChEBI" id="CHEBI:49883"/>
    </ligand>
</feature>
<feature type="binding site" evidence="11">
    <location>
        <position position="34"/>
    </location>
    <ligand>
        <name>[4Fe-4S] cluster</name>
        <dbReference type="ChEBI" id="CHEBI:49883"/>
    </ligand>
</feature>
<dbReference type="PANTHER" id="PTHR38839">
    <property type="entry name" value="TRANSCRIPTIONAL REGULATOR WHID-RELATED"/>
    <property type="match status" value="1"/>
</dbReference>
<evidence type="ECO:0000313" key="15">
    <source>
        <dbReference type="Proteomes" id="UP000501179"/>
    </source>
</evidence>
<protein>
    <recommendedName>
        <fullName evidence="11">Transcriptional regulator WhiB</fullName>
    </recommendedName>
</protein>
<dbReference type="GO" id="GO:0051539">
    <property type="term" value="F:4 iron, 4 sulfur cluster binding"/>
    <property type="evidence" value="ECO:0007669"/>
    <property type="project" value="UniProtKB-UniRule"/>
</dbReference>